<reference evidence="1" key="2">
    <citation type="submission" date="2023-06" db="EMBL/GenBank/DDBJ databases">
        <authorList>
            <person name="Ma L."/>
            <person name="Liu K.-W."/>
            <person name="Li Z."/>
            <person name="Hsiao Y.-Y."/>
            <person name="Qi Y."/>
            <person name="Fu T."/>
            <person name="Tang G."/>
            <person name="Zhang D."/>
            <person name="Sun W.-H."/>
            <person name="Liu D.-K."/>
            <person name="Li Y."/>
            <person name="Chen G.-Z."/>
            <person name="Liu X.-D."/>
            <person name="Liao X.-Y."/>
            <person name="Jiang Y.-T."/>
            <person name="Yu X."/>
            <person name="Hao Y."/>
            <person name="Huang J."/>
            <person name="Zhao X.-W."/>
            <person name="Ke S."/>
            <person name="Chen Y.-Y."/>
            <person name="Wu W.-L."/>
            <person name="Hsu J.-L."/>
            <person name="Lin Y.-F."/>
            <person name="Huang M.-D."/>
            <person name="Li C.-Y."/>
            <person name="Huang L."/>
            <person name="Wang Z.-W."/>
            <person name="Zhao X."/>
            <person name="Zhong W.-Y."/>
            <person name="Peng D.-H."/>
            <person name="Ahmad S."/>
            <person name="Lan S."/>
            <person name="Zhang J.-S."/>
            <person name="Tsai W.-C."/>
            <person name="Van De Peer Y."/>
            <person name="Liu Z.-J."/>
        </authorList>
    </citation>
    <scope>NUCLEOTIDE SEQUENCE</scope>
    <source>
        <strain evidence="1">CP</strain>
        <tissue evidence="1">Leaves</tissue>
    </source>
</reference>
<protein>
    <submittedName>
        <fullName evidence="1">CLAVATA3/ESR (CLE)-related protein 25</fullName>
    </submittedName>
</protein>
<accession>A0AAV9CJB9</accession>
<reference evidence="1" key="1">
    <citation type="journal article" date="2023" name="Nat. Commun.">
        <title>Diploid and tetraploid genomes of Acorus and the evolution of monocots.</title>
        <authorList>
            <person name="Ma L."/>
            <person name="Liu K.W."/>
            <person name="Li Z."/>
            <person name="Hsiao Y.Y."/>
            <person name="Qi Y."/>
            <person name="Fu T."/>
            <person name="Tang G.D."/>
            <person name="Zhang D."/>
            <person name="Sun W.H."/>
            <person name="Liu D.K."/>
            <person name="Li Y."/>
            <person name="Chen G.Z."/>
            <person name="Liu X.D."/>
            <person name="Liao X.Y."/>
            <person name="Jiang Y.T."/>
            <person name="Yu X."/>
            <person name="Hao Y."/>
            <person name="Huang J."/>
            <person name="Zhao X.W."/>
            <person name="Ke S."/>
            <person name="Chen Y.Y."/>
            <person name="Wu W.L."/>
            <person name="Hsu J.L."/>
            <person name="Lin Y.F."/>
            <person name="Huang M.D."/>
            <person name="Li C.Y."/>
            <person name="Huang L."/>
            <person name="Wang Z.W."/>
            <person name="Zhao X."/>
            <person name="Zhong W.Y."/>
            <person name="Peng D.H."/>
            <person name="Ahmad S."/>
            <person name="Lan S."/>
            <person name="Zhang J.S."/>
            <person name="Tsai W.C."/>
            <person name="Van de Peer Y."/>
            <person name="Liu Z.J."/>
        </authorList>
    </citation>
    <scope>NUCLEOTIDE SEQUENCE</scope>
    <source>
        <strain evidence="1">CP</strain>
    </source>
</reference>
<dbReference type="InterPro" id="IPR039316">
    <property type="entry name" value="CLE25/26"/>
</dbReference>
<dbReference type="PANTHER" id="PTHR34277">
    <property type="entry name" value="CLAVATA3/ESR (CLE)-RELATED PROTEIN 26"/>
    <property type="match status" value="1"/>
</dbReference>
<sequence>MKGGGGGFEHFRVKGREGSVVRFQSGQDLNFVSKRRVPNGPDPIHNRLQESVHGTHIDTSFSNLIDFIATSEESREVWATTWTSIAAASGGEGLLKETSTIGGGKNYA</sequence>
<dbReference type="PANTHER" id="PTHR34277:SF2">
    <property type="entry name" value="CLAVATA3_ESR (CLE)-RELATED PROTEIN 26"/>
    <property type="match status" value="1"/>
</dbReference>
<proteinExistence type="predicted"/>
<name>A0AAV9CJB9_ACOCL</name>
<dbReference type="Proteomes" id="UP001180020">
    <property type="component" value="Unassembled WGS sequence"/>
</dbReference>
<dbReference type="AlphaFoldDB" id="A0AAV9CJB9"/>
<dbReference type="EMBL" id="JAUJYO010000019">
    <property type="protein sequence ID" value="KAK1288157.1"/>
    <property type="molecule type" value="Genomic_DNA"/>
</dbReference>
<keyword evidence="2" id="KW-1185">Reference proteome</keyword>
<gene>
    <name evidence="1" type="primary">CLE25</name>
    <name evidence="1" type="ORF">QJS10_CPB19g00870</name>
</gene>
<evidence type="ECO:0000313" key="1">
    <source>
        <dbReference type="EMBL" id="KAK1288157.1"/>
    </source>
</evidence>
<organism evidence="1 2">
    <name type="scientific">Acorus calamus</name>
    <name type="common">Sweet flag</name>
    <dbReference type="NCBI Taxonomy" id="4465"/>
    <lineage>
        <taxon>Eukaryota</taxon>
        <taxon>Viridiplantae</taxon>
        <taxon>Streptophyta</taxon>
        <taxon>Embryophyta</taxon>
        <taxon>Tracheophyta</taxon>
        <taxon>Spermatophyta</taxon>
        <taxon>Magnoliopsida</taxon>
        <taxon>Liliopsida</taxon>
        <taxon>Acoraceae</taxon>
        <taxon>Acorus</taxon>
    </lineage>
</organism>
<evidence type="ECO:0000313" key="2">
    <source>
        <dbReference type="Proteomes" id="UP001180020"/>
    </source>
</evidence>
<comment type="caution">
    <text evidence="1">The sequence shown here is derived from an EMBL/GenBank/DDBJ whole genome shotgun (WGS) entry which is preliminary data.</text>
</comment>